<evidence type="ECO:0000313" key="2">
    <source>
        <dbReference type="EMBL" id="MBJ3785356.1"/>
    </source>
</evidence>
<dbReference type="EMBL" id="JAEKMH010000002">
    <property type="protein sequence ID" value="MBJ3785356.1"/>
    <property type="molecule type" value="Genomic_DNA"/>
</dbReference>
<organism evidence="2 3">
    <name type="scientific">Devosia sediminis</name>
    <dbReference type="NCBI Taxonomy" id="2798801"/>
    <lineage>
        <taxon>Bacteria</taxon>
        <taxon>Pseudomonadati</taxon>
        <taxon>Pseudomonadota</taxon>
        <taxon>Alphaproteobacteria</taxon>
        <taxon>Hyphomicrobiales</taxon>
        <taxon>Devosiaceae</taxon>
        <taxon>Devosia</taxon>
    </lineage>
</organism>
<comment type="caution">
    <text evidence="2">The sequence shown here is derived from an EMBL/GenBank/DDBJ whole genome shotgun (WGS) entry which is preliminary data.</text>
</comment>
<dbReference type="Proteomes" id="UP000602124">
    <property type="component" value="Unassembled WGS sequence"/>
</dbReference>
<keyword evidence="3" id="KW-1185">Reference proteome</keyword>
<protein>
    <recommendedName>
        <fullName evidence="4">DUF5666 domain-containing protein</fullName>
    </recommendedName>
</protein>
<keyword evidence="1" id="KW-0732">Signal</keyword>
<feature type="signal peptide" evidence="1">
    <location>
        <begin position="1"/>
        <end position="23"/>
    </location>
</feature>
<dbReference type="AlphaFoldDB" id="A0A934MM58"/>
<gene>
    <name evidence="2" type="ORF">JEQ47_11530</name>
</gene>
<evidence type="ECO:0008006" key="4">
    <source>
        <dbReference type="Google" id="ProtNLM"/>
    </source>
</evidence>
<proteinExistence type="predicted"/>
<name>A0A934MM58_9HYPH</name>
<evidence type="ECO:0000256" key="1">
    <source>
        <dbReference type="SAM" id="SignalP"/>
    </source>
</evidence>
<evidence type="ECO:0000313" key="3">
    <source>
        <dbReference type="Proteomes" id="UP000602124"/>
    </source>
</evidence>
<sequence length="143" mass="14818">MSAKPVALLLATALVALSLPAMAQDKAKPADAAPATTDTAGDAQRLNDLDATRINPNQITIEFEYTGGACEEVGPAEVGELVDGTLAVTFPTISTAEVCTMQAVEIDVEQTIQAEHIVSRIDVTLTAPDGRVIGTGSTDVDHD</sequence>
<dbReference type="RefSeq" id="WP_198876537.1">
    <property type="nucleotide sequence ID" value="NZ_JAEKMH010000002.1"/>
</dbReference>
<reference evidence="2" key="1">
    <citation type="submission" date="2020-12" db="EMBL/GenBank/DDBJ databases">
        <title>Devosia sp. MSA67 isolated from Mo River.</title>
        <authorList>
            <person name="Ma F."/>
            <person name="Zi Z."/>
        </authorList>
    </citation>
    <scope>NUCLEOTIDE SEQUENCE</scope>
    <source>
        <strain evidence="2">MSA67</strain>
    </source>
</reference>
<feature type="chain" id="PRO_5037325369" description="DUF5666 domain-containing protein" evidence="1">
    <location>
        <begin position="24"/>
        <end position="143"/>
    </location>
</feature>
<accession>A0A934MM58</accession>